<protein>
    <submittedName>
        <fullName evidence="1">Uncharacterized protein</fullName>
    </submittedName>
</protein>
<keyword evidence="2" id="KW-1185">Reference proteome</keyword>
<evidence type="ECO:0000313" key="1">
    <source>
        <dbReference type="EMBL" id="KMO44421.1"/>
    </source>
</evidence>
<reference evidence="1 2" key="1">
    <citation type="submission" date="2015-03" db="EMBL/GenBank/DDBJ databases">
        <title>Genome sequencing of Methylobacterium tarhaniae DSM 25844.</title>
        <authorList>
            <person name="Chaudhry V."/>
            <person name="Patil P.B."/>
        </authorList>
    </citation>
    <scope>NUCLEOTIDE SEQUENCE [LARGE SCALE GENOMIC DNA]</scope>
    <source>
        <strain evidence="1 2">DSM 25844</strain>
    </source>
</reference>
<name>A0A0J6VYJ2_9HYPH</name>
<evidence type="ECO:0000313" key="2">
    <source>
        <dbReference type="Proteomes" id="UP000036449"/>
    </source>
</evidence>
<organism evidence="1 2">
    <name type="scientific">Methylobacterium tarhaniae</name>
    <dbReference type="NCBI Taxonomy" id="1187852"/>
    <lineage>
        <taxon>Bacteria</taxon>
        <taxon>Pseudomonadati</taxon>
        <taxon>Pseudomonadota</taxon>
        <taxon>Alphaproteobacteria</taxon>
        <taxon>Hyphomicrobiales</taxon>
        <taxon>Methylobacteriaceae</taxon>
        <taxon>Methylobacterium</taxon>
    </lineage>
</organism>
<sequence length="121" mass="11848">MAPPAHLAQPVAESARPVDLAGLLAALGQPIVAELGQGGVSFGLGQAHLGTDGASLRAFGEVSREAAGAGLGFRPGWLGSGLGCRGGAGFDRIDQSGQLGVTGPLGGCRSDRTDWGSLVGG</sequence>
<gene>
    <name evidence="1" type="ORF">VQ03_03350</name>
</gene>
<dbReference type="PATRIC" id="fig|1187852.3.peg.2759"/>
<dbReference type="EMBL" id="LABZ01000020">
    <property type="protein sequence ID" value="KMO44421.1"/>
    <property type="molecule type" value="Genomic_DNA"/>
</dbReference>
<dbReference type="Proteomes" id="UP000036449">
    <property type="component" value="Unassembled WGS sequence"/>
</dbReference>
<comment type="caution">
    <text evidence="1">The sequence shown here is derived from an EMBL/GenBank/DDBJ whole genome shotgun (WGS) entry which is preliminary data.</text>
</comment>
<dbReference type="AlphaFoldDB" id="A0A0J6VYJ2"/>
<proteinExistence type="predicted"/>
<accession>A0A0J6VYJ2</accession>